<dbReference type="AlphaFoldDB" id="A0A226EUF6"/>
<comment type="caution">
    <text evidence="12">The sequence shown here is derived from an EMBL/GenBank/DDBJ whole genome shotgun (WGS) entry which is preliminary data.</text>
</comment>
<dbReference type="Pfam" id="PF00096">
    <property type="entry name" value="zf-C2H2"/>
    <property type="match status" value="5"/>
</dbReference>
<dbReference type="SUPFAM" id="SSF57667">
    <property type="entry name" value="beta-beta-alpha zinc fingers"/>
    <property type="match status" value="4"/>
</dbReference>
<evidence type="ECO:0000256" key="3">
    <source>
        <dbReference type="ARBA" id="ARBA00022723"/>
    </source>
</evidence>
<dbReference type="SMART" id="SM00355">
    <property type="entry name" value="ZnF_C2H2"/>
    <property type="match status" value="8"/>
</dbReference>
<dbReference type="SUPFAM" id="SSF47807">
    <property type="entry name" value="5' to 3' exonuclease, C-terminal subdomain"/>
    <property type="match status" value="1"/>
</dbReference>
<feature type="domain" description="C2H2-type" evidence="11">
    <location>
        <begin position="427"/>
        <end position="454"/>
    </location>
</feature>
<comment type="subcellular location">
    <subcellularLocation>
        <location evidence="1">Nucleus</location>
    </subcellularLocation>
</comment>
<dbReference type="Gene3D" id="3.40.50.1010">
    <property type="entry name" value="5'-nuclease"/>
    <property type="match status" value="1"/>
</dbReference>
<evidence type="ECO:0000256" key="7">
    <source>
        <dbReference type="ARBA" id="ARBA00022833"/>
    </source>
</evidence>
<dbReference type="GO" id="GO:0016787">
    <property type="term" value="F:hydrolase activity"/>
    <property type="evidence" value="ECO:0007669"/>
    <property type="project" value="UniProtKB-KW"/>
</dbReference>
<dbReference type="GO" id="GO:0004518">
    <property type="term" value="F:nuclease activity"/>
    <property type="evidence" value="ECO:0007669"/>
    <property type="project" value="UniProtKB-KW"/>
</dbReference>
<evidence type="ECO:0000256" key="2">
    <source>
        <dbReference type="ARBA" id="ARBA00022722"/>
    </source>
</evidence>
<dbReference type="SMART" id="SM00485">
    <property type="entry name" value="XPGN"/>
    <property type="match status" value="1"/>
</dbReference>
<evidence type="ECO:0000313" key="12">
    <source>
        <dbReference type="EMBL" id="OXA61255.1"/>
    </source>
</evidence>
<protein>
    <submittedName>
        <fullName evidence="12">Zinc finger protein 91</fullName>
    </submittedName>
</protein>
<feature type="domain" description="C2H2-type" evidence="11">
    <location>
        <begin position="540"/>
        <end position="568"/>
    </location>
</feature>
<dbReference type="InterPro" id="IPR006085">
    <property type="entry name" value="XPG_DNA_repair_N"/>
</dbReference>
<keyword evidence="3" id="KW-0479">Metal-binding</keyword>
<dbReference type="PROSITE" id="PS50157">
    <property type="entry name" value="ZINC_FINGER_C2H2_2"/>
    <property type="match status" value="7"/>
</dbReference>
<feature type="region of interest" description="Disordered" evidence="10">
    <location>
        <begin position="614"/>
        <end position="651"/>
    </location>
</feature>
<evidence type="ECO:0000256" key="9">
    <source>
        <dbReference type="PROSITE-ProRule" id="PRU00042"/>
    </source>
</evidence>
<organism evidence="12 13">
    <name type="scientific">Folsomia candida</name>
    <name type="common">Springtail</name>
    <dbReference type="NCBI Taxonomy" id="158441"/>
    <lineage>
        <taxon>Eukaryota</taxon>
        <taxon>Metazoa</taxon>
        <taxon>Ecdysozoa</taxon>
        <taxon>Arthropoda</taxon>
        <taxon>Hexapoda</taxon>
        <taxon>Collembola</taxon>
        <taxon>Entomobryomorpha</taxon>
        <taxon>Isotomoidea</taxon>
        <taxon>Isotomidae</taxon>
        <taxon>Proisotominae</taxon>
        <taxon>Folsomia</taxon>
    </lineage>
</organism>
<dbReference type="GO" id="GO:0005634">
    <property type="term" value="C:nucleus"/>
    <property type="evidence" value="ECO:0007669"/>
    <property type="project" value="UniProtKB-SubCell"/>
</dbReference>
<evidence type="ECO:0000256" key="10">
    <source>
        <dbReference type="SAM" id="MobiDB-lite"/>
    </source>
</evidence>
<dbReference type="InterPro" id="IPR013087">
    <property type="entry name" value="Znf_C2H2_type"/>
</dbReference>
<dbReference type="GO" id="GO:0010468">
    <property type="term" value="P:regulation of gene expression"/>
    <property type="evidence" value="ECO:0007669"/>
    <property type="project" value="TreeGrafter"/>
</dbReference>
<keyword evidence="6" id="KW-0378">Hydrolase</keyword>
<keyword evidence="5 9" id="KW-0863">Zinc-finger</keyword>
<dbReference type="PROSITE" id="PS00028">
    <property type="entry name" value="ZINC_FINGER_C2H2_1"/>
    <property type="match status" value="7"/>
</dbReference>
<sequence length="651" mass="74742">MGVPRAFPHLRMRQKRVNISRFSGATVAVDVMGYVVQGHYRIMKKVGLASVDDTKSSVEIVSSIEDIVQTIINAGCTVYLVTDGKKLPKKAKEHEARAKKRDNDLVTAEYYFQLGRKKEARKYLARSTIISPAVLNSLKGIANKYPNKCFYVGSLFEADSQIGYLAQNNLCDLVISHDSDMMLFGCPKVLFTMNKKGWGWFYETANIPTVLGWEEYNHEKFLKMMILSKCEYVKNIPGIGIAKAQKIIEATPNLSTKSILTTVVQLFPNSIIPEDYDKDFDEAYLTYLYSAVVDPRQMESTRFHSPPPSLTEEYLGFAGHLHNKTETMDIVLGNIHLNSGRPSQQVSNTSELDVLFPPECFFNPQYRTKNQVMEFYIQEDDDIDGIEEEDEDDERPKEYPCPDCDKVFNYLSRLLIHGVQHSGVKAFSCQLCKRAFGYQVSLDLHMRMHEGARKFKCEVCGIAFTRQDVLSNHLAVHSEERSFQCNKCGDTFKTNSSLCQHMEVHSEERSYECDQCDLCFKRIRNLNAHKATVHVETRPFKCDKCDKDFSRKDALDQHVLAIHTKDRPFVCDVCKMAFNDASHLRRHKRTVHTERKPFKCLICPNIQYSRSDHLTRHMKDSHPTRFEEFKANKKRQPSTDPSAEPPLKKPK</sequence>
<keyword evidence="2" id="KW-0540">Nuclease</keyword>
<dbReference type="InterPro" id="IPR006084">
    <property type="entry name" value="XPG/Rad2"/>
</dbReference>
<evidence type="ECO:0000256" key="5">
    <source>
        <dbReference type="ARBA" id="ARBA00022771"/>
    </source>
</evidence>
<name>A0A226EUF6_FOLCA</name>
<proteinExistence type="predicted"/>
<dbReference type="InterPro" id="IPR036279">
    <property type="entry name" value="5-3_exonuclease_C_sf"/>
</dbReference>
<dbReference type="FunFam" id="3.30.160.60:FF:000624">
    <property type="entry name" value="zinc finger protein 697"/>
    <property type="match status" value="1"/>
</dbReference>
<dbReference type="EMBL" id="LNIX01000001">
    <property type="protein sequence ID" value="OXA61255.1"/>
    <property type="molecule type" value="Genomic_DNA"/>
</dbReference>
<dbReference type="InterPro" id="IPR006086">
    <property type="entry name" value="XPG-I_dom"/>
</dbReference>
<feature type="compositionally biased region" description="Basic and acidic residues" evidence="10">
    <location>
        <begin position="614"/>
        <end position="631"/>
    </location>
</feature>
<dbReference type="Gene3D" id="1.10.150.20">
    <property type="entry name" value="5' to 3' exonuclease, C-terminal subdomain"/>
    <property type="match status" value="1"/>
</dbReference>
<dbReference type="SUPFAM" id="SSF88723">
    <property type="entry name" value="PIN domain-like"/>
    <property type="match status" value="1"/>
</dbReference>
<feature type="domain" description="C2H2-type" evidence="11">
    <location>
        <begin position="511"/>
        <end position="539"/>
    </location>
</feature>
<evidence type="ECO:0000256" key="4">
    <source>
        <dbReference type="ARBA" id="ARBA00022737"/>
    </source>
</evidence>
<dbReference type="InterPro" id="IPR050331">
    <property type="entry name" value="Zinc_finger"/>
</dbReference>
<gene>
    <name evidence="12" type="ORF">Fcan01_02351</name>
</gene>
<evidence type="ECO:0000259" key="11">
    <source>
        <dbReference type="PROSITE" id="PS50157"/>
    </source>
</evidence>
<dbReference type="InterPro" id="IPR036236">
    <property type="entry name" value="Znf_C2H2_sf"/>
</dbReference>
<dbReference type="InterPro" id="IPR029060">
    <property type="entry name" value="PIN-like_dom_sf"/>
</dbReference>
<dbReference type="Pfam" id="PF13912">
    <property type="entry name" value="zf-C2H2_6"/>
    <property type="match status" value="2"/>
</dbReference>
<dbReference type="SMART" id="SM00484">
    <property type="entry name" value="XPGI"/>
    <property type="match status" value="1"/>
</dbReference>
<feature type="domain" description="C2H2-type" evidence="11">
    <location>
        <begin position="483"/>
        <end position="510"/>
    </location>
</feature>
<keyword evidence="7" id="KW-0862">Zinc</keyword>
<evidence type="ECO:0000256" key="6">
    <source>
        <dbReference type="ARBA" id="ARBA00022801"/>
    </source>
</evidence>
<dbReference type="Pfam" id="PF00867">
    <property type="entry name" value="XPG_I"/>
    <property type="match status" value="1"/>
</dbReference>
<feature type="domain" description="C2H2-type" evidence="11">
    <location>
        <begin position="455"/>
        <end position="482"/>
    </location>
</feature>
<dbReference type="FunFam" id="3.30.160.60:FF:000446">
    <property type="entry name" value="Zinc finger protein"/>
    <property type="match status" value="1"/>
</dbReference>
<feature type="domain" description="C2H2-type" evidence="11">
    <location>
        <begin position="399"/>
        <end position="426"/>
    </location>
</feature>
<dbReference type="Proteomes" id="UP000198287">
    <property type="component" value="Unassembled WGS sequence"/>
</dbReference>
<feature type="domain" description="C2H2-type" evidence="11">
    <location>
        <begin position="569"/>
        <end position="597"/>
    </location>
</feature>
<evidence type="ECO:0000313" key="13">
    <source>
        <dbReference type="Proteomes" id="UP000198287"/>
    </source>
</evidence>
<keyword evidence="13" id="KW-1185">Reference proteome</keyword>
<dbReference type="PANTHER" id="PTHR16515">
    <property type="entry name" value="PR DOMAIN ZINC FINGER PROTEIN"/>
    <property type="match status" value="1"/>
</dbReference>
<dbReference type="PANTHER" id="PTHR16515:SF66">
    <property type="entry name" value="C2H2-TYPE DOMAIN-CONTAINING PROTEIN"/>
    <property type="match status" value="1"/>
</dbReference>
<dbReference type="OrthoDB" id="3437960at2759"/>
<keyword evidence="8" id="KW-0539">Nucleus</keyword>
<evidence type="ECO:0000256" key="1">
    <source>
        <dbReference type="ARBA" id="ARBA00004123"/>
    </source>
</evidence>
<dbReference type="GO" id="GO:0008270">
    <property type="term" value="F:zinc ion binding"/>
    <property type="evidence" value="ECO:0007669"/>
    <property type="project" value="UniProtKB-KW"/>
</dbReference>
<dbReference type="PRINTS" id="PR00853">
    <property type="entry name" value="XPGRADSUPER"/>
</dbReference>
<reference evidence="12 13" key="1">
    <citation type="submission" date="2015-12" db="EMBL/GenBank/DDBJ databases">
        <title>The genome of Folsomia candida.</title>
        <authorList>
            <person name="Faddeeva A."/>
            <person name="Derks M.F."/>
            <person name="Anvar Y."/>
            <person name="Smit S."/>
            <person name="Van Straalen N."/>
            <person name="Roelofs D."/>
        </authorList>
    </citation>
    <scope>NUCLEOTIDE SEQUENCE [LARGE SCALE GENOMIC DNA]</scope>
    <source>
        <strain evidence="12 13">VU population</strain>
        <tissue evidence="12">Whole body</tissue>
    </source>
</reference>
<evidence type="ECO:0000256" key="8">
    <source>
        <dbReference type="ARBA" id="ARBA00023242"/>
    </source>
</evidence>
<accession>A0A226EUF6</accession>
<keyword evidence="4" id="KW-0677">Repeat</keyword>
<dbReference type="Gene3D" id="3.30.160.60">
    <property type="entry name" value="Classic Zinc Finger"/>
    <property type="match status" value="7"/>
</dbReference>